<dbReference type="EMBL" id="VTPC01000464">
    <property type="protein sequence ID" value="KAF2905688.1"/>
    <property type="molecule type" value="Genomic_DNA"/>
</dbReference>
<dbReference type="Proteomes" id="UP000801492">
    <property type="component" value="Unassembled WGS sequence"/>
</dbReference>
<organism evidence="3 4">
    <name type="scientific">Ignelater luminosus</name>
    <name type="common">Cucubano</name>
    <name type="synonym">Pyrophorus luminosus</name>
    <dbReference type="NCBI Taxonomy" id="2038154"/>
    <lineage>
        <taxon>Eukaryota</taxon>
        <taxon>Metazoa</taxon>
        <taxon>Ecdysozoa</taxon>
        <taxon>Arthropoda</taxon>
        <taxon>Hexapoda</taxon>
        <taxon>Insecta</taxon>
        <taxon>Pterygota</taxon>
        <taxon>Neoptera</taxon>
        <taxon>Endopterygota</taxon>
        <taxon>Coleoptera</taxon>
        <taxon>Polyphaga</taxon>
        <taxon>Elateriformia</taxon>
        <taxon>Elateroidea</taxon>
        <taxon>Elateridae</taxon>
        <taxon>Agrypninae</taxon>
        <taxon>Pyrophorini</taxon>
        <taxon>Ignelater</taxon>
    </lineage>
</organism>
<evidence type="ECO:0000259" key="2">
    <source>
        <dbReference type="PROSITE" id="PS51504"/>
    </source>
</evidence>
<dbReference type="AlphaFoldDB" id="A0A8K0DM69"/>
<accession>A0A8K0DM69</accession>
<dbReference type="InterPro" id="IPR036388">
    <property type="entry name" value="WH-like_DNA-bd_sf"/>
</dbReference>
<dbReference type="GO" id="GO:0003677">
    <property type="term" value="F:DNA binding"/>
    <property type="evidence" value="ECO:0007669"/>
    <property type="project" value="InterPro"/>
</dbReference>
<feature type="compositionally biased region" description="Acidic residues" evidence="1">
    <location>
        <begin position="137"/>
        <end position="147"/>
    </location>
</feature>
<protein>
    <recommendedName>
        <fullName evidence="2">H15 domain-containing protein</fullName>
    </recommendedName>
</protein>
<comment type="caution">
    <text evidence="3">The sequence shown here is derived from an EMBL/GenBank/DDBJ whole genome shotgun (WGS) entry which is preliminary data.</text>
</comment>
<reference evidence="3" key="1">
    <citation type="submission" date="2019-08" db="EMBL/GenBank/DDBJ databases">
        <title>The genome of the North American firefly Photinus pyralis.</title>
        <authorList>
            <consortium name="Photinus pyralis genome working group"/>
            <person name="Fallon T.R."/>
            <person name="Sander Lower S.E."/>
            <person name="Weng J.-K."/>
        </authorList>
    </citation>
    <scope>NUCLEOTIDE SEQUENCE</scope>
    <source>
        <strain evidence="3">TRF0915ILg1</strain>
        <tissue evidence="3">Whole body</tissue>
    </source>
</reference>
<feature type="compositionally biased region" description="Polar residues" evidence="1">
    <location>
        <begin position="148"/>
        <end position="172"/>
    </location>
</feature>
<feature type="region of interest" description="Disordered" evidence="1">
    <location>
        <begin position="116"/>
        <end position="214"/>
    </location>
</feature>
<name>A0A8K0DM69_IGNLU</name>
<dbReference type="GO" id="GO:0006334">
    <property type="term" value="P:nucleosome assembly"/>
    <property type="evidence" value="ECO:0007669"/>
    <property type="project" value="InterPro"/>
</dbReference>
<dbReference type="Pfam" id="PF00538">
    <property type="entry name" value="Linker_histone"/>
    <property type="match status" value="1"/>
</dbReference>
<feature type="domain" description="H15" evidence="2">
    <location>
        <begin position="14"/>
        <end position="82"/>
    </location>
</feature>
<evidence type="ECO:0000256" key="1">
    <source>
        <dbReference type="SAM" id="MobiDB-lite"/>
    </source>
</evidence>
<dbReference type="SUPFAM" id="SSF46785">
    <property type="entry name" value="Winged helix' DNA-binding domain"/>
    <property type="match status" value="1"/>
</dbReference>
<gene>
    <name evidence="3" type="ORF">ILUMI_00487</name>
</gene>
<dbReference type="InterPro" id="IPR036390">
    <property type="entry name" value="WH_DNA-bd_sf"/>
</dbReference>
<feature type="compositionally biased region" description="Low complexity" evidence="1">
    <location>
        <begin position="116"/>
        <end position="130"/>
    </location>
</feature>
<dbReference type="Gene3D" id="1.10.10.10">
    <property type="entry name" value="Winged helix-like DNA-binding domain superfamily/Winged helix DNA-binding domain"/>
    <property type="match status" value="1"/>
</dbReference>
<proteinExistence type="predicted"/>
<sequence length="214" mass="23840">MSNNGAGKDKMNSKLAHTAKLIVKAIQSLREPRGSTMRDIKKVIQMRYGNKKARDDMIPKVLRCGVKFGLIKQNGGLYKIDTYMTLHVRNRSAFKNYLKRDKYAGKGNGVSLDTIPTSTSTITSEMSEPSLITAEQSDNEENYESDDMSASSSFDTSVCSTPNQTLSENSLKYRTKSVPPEGPQPIRNSRSKSTSICKNKSSDNMKDFKKNFSV</sequence>
<keyword evidence="4" id="KW-1185">Reference proteome</keyword>
<dbReference type="GO" id="GO:0000786">
    <property type="term" value="C:nucleosome"/>
    <property type="evidence" value="ECO:0007669"/>
    <property type="project" value="InterPro"/>
</dbReference>
<feature type="compositionally biased region" description="Polar residues" evidence="1">
    <location>
        <begin position="186"/>
        <end position="199"/>
    </location>
</feature>
<evidence type="ECO:0000313" key="3">
    <source>
        <dbReference type="EMBL" id="KAF2905688.1"/>
    </source>
</evidence>
<feature type="compositionally biased region" description="Basic and acidic residues" evidence="1">
    <location>
        <begin position="200"/>
        <end position="214"/>
    </location>
</feature>
<dbReference type="PROSITE" id="PS51504">
    <property type="entry name" value="H15"/>
    <property type="match status" value="1"/>
</dbReference>
<evidence type="ECO:0000313" key="4">
    <source>
        <dbReference type="Proteomes" id="UP000801492"/>
    </source>
</evidence>
<dbReference type="InterPro" id="IPR005818">
    <property type="entry name" value="Histone_H1/H5_H15"/>
</dbReference>
<dbReference type="SMART" id="SM00526">
    <property type="entry name" value="H15"/>
    <property type="match status" value="1"/>
</dbReference>